<reference evidence="1" key="1">
    <citation type="submission" date="2021-02" db="EMBL/GenBank/DDBJ databases">
        <title>Sequencing the genomes of 1000 actinobacteria strains.</title>
        <authorList>
            <person name="Klenk H.-P."/>
        </authorList>
    </citation>
    <scope>NUCLEOTIDE SEQUENCE</scope>
    <source>
        <strain evidence="1">DSM 22850</strain>
    </source>
</reference>
<organism evidence="1 2">
    <name type="scientific">Leucobacter exalbidus</name>
    <dbReference type="NCBI Taxonomy" id="662960"/>
    <lineage>
        <taxon>Bacteria</taxon>
        <taxon>Bacillati</taxon>
        <taxon>Actinomycetota</taxon>
        <taxon>Actinomycetes</taxon>
        <taxon>Micrococcales</taxon>
        <taxon>Microbacteriaceae</taxon>
        <taxon>Leucobacter</taxon>
    </lineage>
</organism>
<keyword evidence="2" id="KW-1185">Reference proteome</keyword>
<dbReference type="Proteomes" id="UP000675163">
    <property type="component" value="Unassembled WGS sequence"/>
</dbReference>
<accession>A0A940T4E3</accession>
<proteinExistence type="predicted"/>
<dbReference type="AlphaFoldDB" id="A0A940T4E3"/>
<comment type="caution">
    <text evidence="1">The sequence shown here is derived from an EMBL/GenBank/DDBJ whole genome shotgun (WGS) entry which is preliminary data.</text>
</comment>
<sequence>MGARVCKSPAAFIDEWGQFRVKCYREAGHDGEHRGDRTVAPRPTWVYDHEVVDLREREN</sequence>
<name>A0A940T4E3_9MICO</name>
<dbReference type="EMBL" id="JAFIDA010000001">
    <property type="protein sequence ID" value="MBP1326744.1"/>
    <property type="molecule type" value="Genomic_DNA"/>
</dbReference>
<protein>
    <submittedName>
        <fullName evidence="1">Uncharacterized protein</fullName>
    </submittedName>
</protein>
<gene>
    <name evidence="1" type="ORF">JOF28_001976</name>
</gene>
<evidence type="ECO:0000313" key="1">
    <source>
        <dbReference type="EMBL" id="MBP1326744.1"/>
    </source>
</evidence>
<evidence type="ECO:0000313" key="2">
    <source>
        <dbReference type="Proteomes" id="UP000675163"/>
    </source>
</evidence>